<accession>A0A428FS90</accession>
<dbReference type="InterPro" id="IPR017871">
    <property type="entry name" value="ABC_transporter-like_CS"/>
</dbReference>
<dbReference type="Gene3D" id="3.40.50.300">
    <property type="entry name" value="P-loop containing nucleotide triphosphate hydrolases"/>
    <property type="match status" value="1"/>
</dbReference>
<evidence type="ECO:0000256" key="3">
    <source>
        <dbReference type="ARBA" id="ARBA00022741"/>
    </source>
</evidence>
<organism evidence="7 8">
    <name type="scientific">Streptococcus oralis subsp. dentisani</name>
    <dbReference type="NCBI Taxonomy" id="1458253"/>
    <lineage>
        <taxon>Bacteria</taxon>
        <taxon>Bacillati</taxon>
        <taxon>Bacillota</taxon>
        <taxon>Bacilli</taxon>
        <taxon>Lactobacillales</taxon>
        <taxon>Streptococcaceae</taxon>
        <taxon>Streptococcus</taxon>
    </lineage>
</organism>
<proteinExistence type="inferred from homology"/>
<protein>
    <submittedName>
        <fullName evidence="7">Macrolide export ATP-binding/permease protein MacB</fullName>
        <ecNumber evidence="7">3.6.3.-</ecNumber>
    </submittedName>
</protein>
<dbReference type="CDD" id="cd03255">
    <property type="entry name" value="ABC_MJ0796_LolCDE_FtsE"/>
    <property type="match status" value="1"/>
</dbReference>
<dbReference type="Proteomes" id="UP000278274">
    <property type="component" value="Unassembled WGS sequence"/>
</dbReference>
<keyword evidence="5" id="KW-0029">Amino-acid transport</keyword>
<feature type="domain" description="ABC transporter" evidence="6">
    <location>
        <begin position="2"/>
        <end position="228"/>
    </location>
</feature>
<dbReference type="PROSITE" id="PS00211">
    <property type="entry name" value="ABC_TRANSPORTER_1"/>
    <property type="match status" value="1"/>
</dbReference>
<name>A0A428FS90_STROR</name>
<dbReference type="FunFam" id="3.40.50.300:FF:000032">
    <property type="entry name" value="Export ABC transporter ATP-binding protein"/>
    <property type="match status" value="1"/>
</dbReference>
<dbReference type="PANTHER" id="PTHR42798:SF2">
    <property type="entry name" value="ABC TRANSPORTER ATP-BINDING PROTEIN MG467-RELATED"/>
    <property type="match status" value="1"/>
</dbReference>
<sequence>MIKVRQLIKKYADGEKDLYALNEIDLEISKGEFVVILGPSGSGKSTLMNIMSGLDDCDFGKVLIDELDITALTEAERTRFRRENIGFIFQSYYLMADLNVENNIKMGAFLVKNKDYDNVIDSLNLTHLLKRMPFQLSGGQQQRVAIARALSKNPKILFCDEPTGALDEEHGKQVLNLIQKYQIENHVTVVMVTHNPGIAQMANKVIKMNSGNIIDIIKNPSPISATQVKWG</sequence>
<dbReference type="InterPro" id="IPR003593">
    <property type="entry name" value="AAA+_ATPase"/>
</dbReference>
<dbReference type="RefSeq" id="WP_125417102.1">
    <property type="nucleotide sequence ID" value="NZ_RJPH01000026.1"/>
</dbReference>
<comment type="caution">
    <text evidence="7">The sequence shown here is derived from an EMBL/GenBank/DDBJ whole genome shotgun (WGS) entry which is preliminary data.</text>
</comment>
<dbReference type="InterPro" id="IPR017911">
    <property type="entry name" value="MacB-like_ATP-bd"/>
</dbReference>
<keyword evidence="2" id="KW-0813">Transport</keyword>
<evidence type="ECO:0000256" key="1">
    <source>
        <dbReference type="ARBA" id="ARBA00005417"/>
    </source>
</evidence>
<evidence type="ECO:0000313" key="7">
    <source>
        <dbReference type="EMBL" id="RSJ65569.1"/>
    </source>
</evidence>
<comment type="similarity">
    <text evidence="1">Belongs to the ABC transporter superfamily.</text>
</comment>
<dbReference type="EC" id="3.6.3.-" evidence="7"/>
<keyword evidence="7" id="KW-0378">Hydrolase</keyword>
<dbReference type="GO" id="GO:0006865">
    <property type="term" value="P:amino acid transport"/>
    <property type="evidence" value="ECO:0007669"/>
    <property type="project" value="UniProtKB-KW"/>
</dbReference>
<evidence type="ECO:0000313" key="8">
    <source>
        <dbReference type="Proteomes" id="UP000278274"/>
    </source>
</evidence>
<dbReference type="Pfam" id="PF00005">
    <property type="entry name" value="ABC_tran"/>
    <property type="match status" value="1"/>
</dbReference>
<dbReference type="GO" id="GO:0016887">
    <property type="term" value="F:ATP hydrolysis activity"/>
    <property type="evidence" value="ECO:0007669"/>
    <property type="project" value="InterPro"/>
</dbReference>
<dbReference type="SMART" id="SM00382">
    <property type="entry name" value="AAA"/>
    <property type="match status" value="1"/>
</dbReference>
<dbReference type="PROSITE" id="PS50893">
    <property type="entry name" value="ABC_TRANSPORTER_2"/>
    <property type="match status" value="1"/>
</dbReference>
<dbReference type="GO" id="GO:0098796">
    <property type="term" value="C:membrane protein complex"/>
    <property type="evidence" value="ECO:0007669"/>
    <property type="project" value="UniProtKB-ARBA"/>
</dbReference>
<evidence type="ECO:0000259" key="6">
    <source>
        <dbReference type="PROSITE" id="PS50893"/>
    </source>
</evidence>
<dbReference type="AlphaFoldDB" id="A0A428FS90"/>
<dbReference type="EMBL" id="RJPH01000026">
    <property type="protein sequence ID" value="RSJ65569.1"/>
    <property type="molecule type" value="Genomic_DNA"/>
</dbReference>
<dbReference type="GO" id="GO:0005524">
    <property type="term" value="F:ATP binding"/>
    <property type="evidence" value="ECO:0007669"/>
    <property type="project" value="UniProtKB-KW"/>
</dbReference>
<keyword evidence="4 7" id="KW-0067">ATP-binding</keyword>
<evidence type="ECO:0000256" key="2">
    <source>
        <dbReference type="ARBA" id="ARBA00022448"/>
    </source>
</evidence>
<keyword evidence="3" id="KW-0547">Nucleotide-binding</keyword>
<dbReference type="InterPro" id="IPR003439">
    <property type="entry name" value="ABC_transporter-like_ATP-bd"/>
</dbReference>
<dbReference type="InterPro" id="IPR027417">
    <property type="entry name" value="P-loop_NTPase"/>
</dbReference>
<dbReference type="SUPFAM" id="SSF52540">
    <property type="entry name" value="P-loop containing nucleoside triphosphate hydrolases"/>
    <property type="match status" value="1"/>
</dbReference>
<evidence type="ECO:0000256" key="4">
    <source>
        <dbReference type="ARBA" id="ARBA00022840"/>
    </source>
</evidence>
<reference evidence="7 8" key="1">
    <citation type="submission" date="2018-11" db="EMBL/GenBank/DDBJ databases">
        <title>Species Designations Belie Phenotypic and Genotypic Heterogeneity in Oral Streptococci.</title>
        <authorList>
            <person name="Velsko I."/>
        </authorList>
    </citation>
    <scope>NUCLEOTIDE SEQUENCE [LARGE SCALE GENOMIC DNA]</scope>
    <source>
        <strain evidence="7 8">BCA2</strain>
    </source>
</reference>
<gene>
    <name evidence="7" type="primary">macB_3</name>
    <name evidence="7" type="ORF">D8805_09485</name>
</gene>
<dbReference type="PANTHER" id="PTHR42798">
    <property type="entry name" value="LIPOPROTEIN-RELEASING SYSTEM ATP-BINDING PROTEIN LOLD"/>
    <property type="match status" value="1"/>
</dbReference>
<dbReference type="GO" id="GO:0022857">
    <property type="term" value="F:transmembrane transporter activity"/>
    <property type="evidence" value="ECO:0007669"/>
    <property type="project" value="UniProtKB-ARBA"/>
</dbReference>
<evidence type="ECO:0000256" key="5">
    <source>
        <dbReference type="ARBA" id="ARBA00022970"/>
    </source>
</evidence>